<dbReference type="PANTHER" id="PTHR43176">
    <property type="entry name" value="3-HYDROXYISOBUTYRYL-COA HYDROLASE-RELATED"/>
    <property type="match status" value="1"/>
</dbReference>
<dbReference type="SUPFAM" id="SSF52096">
    <property type="entry name" value="ClpP/crotonase"/>
    <property type="match status" value="1"/>
</dbReference>
<organism evidence="6 7">
    <name type="scientific">Coffea arabica</name>
    <name type="common">Arabian coffee</name>
    <dbReference type="NCBI Taxonomy" id="13443"/>
    <lineage>
        <taxon>Eukaryota</taxon>
        <taxon>Viridiplantae</taxon>
        <taxon>Streptophyta</taxon>
        <taxon>Embryophyta</taxon>
        <taxon>Tracheophyta</taxon>
        <taxon>Spermatophyta</taxon>
        <taxon>Magnoliopsida</taxon>
        <taxon>eudicotyledons</taxon>
        <taxon>Gunneridae</taxon>
        <taxon>Pentapetalae</taxon>
        <taxon>asterids</taxon>
        <taxon>lamiids</taxon>
        <taxon>Gentianales</taxon>
        <taxon>Rubiaceae</taxon>
        <taxon>Ixoroideae</taxon>
        <taxon>Gardenieae complex</taxon>
        <taxon>Bertiereae - Coffeeae clade</taxon>
        <taxon>Coffeeae</taxon>
        <taxon>Coffea</taxon>
    </lineage>
</organism>
<evidence type="ECO:0000256" key="3">
    <source>
        <dbReference type="ARBA" id="ARBA00022801"/>
    </source>
</evidence>
<dbReference type="InterPro" id="IPR045004">
    <property type="entry name" value="ECH_dom"/>
</dbReference>
<reference evidence="6" key="1">
    <citation type="journal article" date="2025" name="Foods">
        <title>Unveiling the Microbial Signatures of Arabica Coffee Cherries: Insights into Ripeness Specific Diversity, Functional Traits, and Implications for Quality and Safety.</title>
        <authorList>
            <consortium name="RefSeq"/>
            <person name="Tenea G.N."/>
            <person name="Cifuentes V."/>
            <person name="Reyes P."/>
            <person name="Cevallos-Vallejos M."/>
        </authorList>
    </citation>
    <scope>NUCLEOTIDE SEQUENCE [LARGE SCALE GENOMIC DNA]</scope>
</reference>
<evidence type="ECO:0000313" key="7">
    <source>
        <dbReference type="RefSeq" id="XP_027106759.1"/>
    </source>
</evidence>
<dbReference type="GeneID" id="113727010"/>
<reference evidence="7" key="2">
    <citation type="submission" date="2025-08" db="UniProtKB">
        <authorList>
            <consortium name="RefSeq"/>
        </authorList>
    </citation>
    <scope>IDENTIFICATION</scope>
    <source>
        <tissue evidence="7">Leaves</tissue>
    </source>
</reference>
<proteinExistence type="inferred from homology"/>
<dbReference type="InterPro" id="IPR029045">
    <property type="entry name" value="ClpP/crotonase-like_dom_sf"/>
</dbReference>
<feature type="domain" description="Enoyl-CoA hydratase/isomerase" evidence="5">
    <location>
        <begin position="23"/>
        <end position="356"/>
    </location>
</feature>
<dbReference type="PANTHER" id="PTHR43176:SF3">
    <property type="entry name" value="3-HYDROXYISOBUTYRYL-COA HYDROLASE, MITOCHONDRIAL"/>
    <property type="match status" value="1"/>
</dbReference>
<gene>
    <name evidence="7" type="primary">LOC113727010</name>
</gene>
<dbReference type="OrthoDB" id="16820at2759"/>
<comment type="catalytic activity">
    <reaction evidence="1 4">
        <text>3-hydroxy-2-methylpropanoyl-CoA + H2O = 3-hydroxy-2-methylpropanoate + CoA + H(+)</text>
        <dbReference type="Rhea" id="RHEA:20888"/>
        <dbReference type="ChEBI" id="CHEBI:11805"/>
        <dbReference type="ChEBI" id="CHEBI:15377"/>
        <dbReference type="ChEBI" id="CHEBI:15378"/>
        <dbReference type="ChEBI" id="CHEBI:57287"/>
        <dbReference type="ChEBI" id="CHEBI:57340"/>
        <dbReference type="EC" id="3.1.2.4"/>
    </reaction>
</comment>
<dbReference type="Proteomes" id="UP001652660">
    <property type="component" value="Chromosome 2c"/>
</dbReference>
<dbReference type="Gene3D" id="3.90.226.10">
    <property type="entry name" value="2-enoyl-CoA Hydratase, Chain A, domain 1"/>
    <property type="match status" value="1"/>
</dbReference>
<dbReference type="NCBIfam" id="NF004127">
    <property type="entry name" value="PRK05617.1"/>
    <property type="match status" value="1"/>
</dbReference>
<dbReference type="Pfam" id="PF16113">
    <property type="entry name" value="ECH_2"/>
    <property type="match status" value="1"/>
</dbReference>
<evidence type="ECO:0000256" key="1">
    <source>
        <dbReference type="ARBA" id="ARBA00001709"/>
    </source>
</evidence>
<sequence>MAPVTPTSSETDLILVEEKSSARVWVLNRPKQLNALNFPMVSRLLDLFLETEKDLSIKLIVLKGIGRAFCAGGDVANVVRDISQGNWRLGAHFFRTEFTLNYLIATYSKPQVSILNGIVMGGGAGVSIHGRFRVATENSVFAMPETALGLFPDIGASYFLSKLPGFLGEYVGLTGARLDGAEMLATGLATHFVPAQRISSLEEALYKANSSDLGIISSIISGFSQVPTLKEKSFYHRLTIINKSFSRRTVEDIISTLEREAAGSNDDWILSTIQSLKKASPTSLKISLRSIREGRLQGVGKCLVREYRMVCHVMRGEMSKDFFEGCRAILLDKDRNPKWQPSKLELVSDKMVDRYFSKVDEDDWEDLELPPRSNLPHHAIAKL</sequence>
<dbReference type="GO" id="GO:0003860">
    <property type="term" value="F:3-hydroxyisobutyryl-CoA hydrolase activity"/>
    <property type="evidence" value="ECO:0007669"/>
    <property type="project" value="UniProtKB-UniRule"/>
</dbReference>
<evidence type="ECO:0000313" key="6">
    <source>
        <dbReference type="Proteomes" id="UP001652660"/>
    </source>
</evidence>
<keyword evidence="3 4" id="KW-0378">Hydrolase</keyword>
<evidence type="ECO:0000256" key="2">
    <source>
        <dbReference type="ARBA" id="ARBA00011915"/>
    </source>
</evidence>
<keyword evidence="6" id="KW-1185">Reference proteome</keyword>
<protein>
    <recommendedName>
        <fullName evidence="2 4">3-hydroxyisobutyryl-CoA hydrolase</fullName>
        <shortName evidence="4">HIB-CoA hydrolase</shortName>
        <shortName evidence="4">HIBYL-CoA-H</shortName>
        <ecNumber evidence="2 4">3.1.2.4</ecNumber>
    </recommendedName>
    <alternativeName>
        <fullName evidence="4">3-hydroxyisobutyryl-coenzyme A hydrolase</fullName>
    </alternativeName>
</protein>
<dbReference type="GO" id="GO:0006574">
    <property type="term" value="P:L-valine catabolic process"/>
    <property type="evidence" value="ECO:0007669"/>
    <property type="project" value="UniProtKB-UniRule"/>
</dbReference>
<evidence type="ECO:0000259" key="5">
    <source>
        <dbReference type="Pfam" id="PF16113"/>
    </source>
</evidence>
<dbReference type="AlphaFoldDB" id="A0A6P6VUL6"/>
<dbReference type="InterPro" id="IPR032259">
    <property type="entry name" value="HIBYL-CoA-H"/>
</dbReference>
<accession>A0A6P6VUL6</accession>
<comment type="function">
    <text evidence="4">Hydrolyzes 3-hydroxyisobutyryl-CoA (HIBYL-CoA), a saline catabolite. Has high activity toward isobutyryl-CoA. Could be an isobutyryl-CoA dehydrogenase that functions in valine catabolism.</text>
</comment>
<dbReference type="EC" id="3.1.2.4" evidence="2 4"/>
<dbReference type="CDD" id="cd06558">
    <property type="entry name" value="crotonase-like"/>
    <property type="match status" value="1"/>
</dbReference>
<name>A0A6P6VUL6_COFAR</name>
<dbReference type="FunFam" id="3.90.226.10:FF:000027">
    <property type="entry name" value="Probable 3-hydroxyisobutyryl-CoA hydrolase 2"/>
    <property type="match status" value="1"/>
</dbReference>
<evidence type="ECO:0000256" key="4">
    <source>
        <dbReference type="RuleBase" id="RU369070"/>
    </source>
</evidence>
<comment type="pathway">
    <text evidence="4">Amino-acid degradation; L-valine degradation.</text>
</comment>
<dbReference type="RefSeq" id="XP_027106759.1">
    <property type="nucleotide sequence ID" value="XM_027250958.2"/>
</dbReference>
<comment type="similarity">
    <text evidence="4">Belongs to the enoyl-CoA hydratase/isomerase family.</text>
</comment>